<dbReference type="SMART" id="SM00034">
    <property type="entry name" value="CLECT"/>
    <property type="match status" value="1"/>
</dbReference>
<protein>
    <recommendedName>
        <fullName evidence="1">C-type lectin domain-containing protein</fullName>
    </recommendedName>
</protein>
<reference evidence="2" key="1">
    <citation type="submission" date="2025-08" db="UniProtKB">
        <authorList>
            <consortium name="Ensembl"/>
        </authorList>
    </citation>
    <scope>IDENTIFICATION</scope>
</reference>
<organism evidence="2 3">
    <name type="scientific">Labrus bergylta</name>
    <name type="common">ballan wrasse</name>
    <dbReference type="NCBI Taxonomy" id="56723"/>
    <lineage>
        <taxon>Eukaryota</taxon>
        <taxon>Metazoa</taxon>
        <taxon>Chordata</taxon>
        <taxon>Craniata</taxon>
        <taxon>Vertebrata</taxon>
        <taxon>Euteleostomi</taxon>
        <taxon>Actinopterygii</taxon>
        <taxon>Neopterygii</taxon>
        <taxon>Teleostei</taxon>
        <taxon>Neoteleostei</taxon>
        <taxon>Acanthomorphata</taxon>
        <taxon>Eupercaria</taxon>
        <taxon>Labriformes</taxon>
        <taxon>Labridae</taxon>
        <taxon>Labrus</taxon>
    </lineage>
</organism>
<dbReference type="Ensembl" id="ENSLBET00000010990.1">
    <property type="protein sequence ID" value="ENSLBEP00000010427.1"/>
    <property type="gene ID" value="ENSLBEG00000008020.1"/>
</dbReference>
<sequence length="151" mass="17850">MLSLSFMFFCSVSYSHVMDYRLALLLSVFGKSDNLIYDIQKTYVLIQEGKNWKNAQTYCRTHYTDLAMIENAEEQANMTSVKGINSAWIGMYREAWRWSDNRDSSFRNWKVNKPDNNQSYCVMSDEKYQWEDLHCKDKLPFWCQEASLGSV</sequence>
<reference evidence="2" key="2">
    <citation type="submission" date="2025-09" db="UniProtKB">
        <authorList>
            <consortium name="Ensembl"/>
        </authorList>
    </citation>
    <scope>IDENTIFICATION</scope>
</reference>
<evidence type="ECO:0000259" key="1">
    <source>
        <dbReference type="PROSITE" id="PS50041"/>
    </source>
</evidence>
<dbReference type="InterPro" id="IPR016187">
    <property type="entry name" value="CTDL_fold"/>
</dbReference>
<proteinExistence type="predicted"/>
<dbReference type="SUPFAM" id="SSF56436">
    <property type="entry name" value="C-type lectin-like"/>
    <property type="match status" value="1"/>
</dbReference>
<accession>A0A3Q3EVU9</accession>
<keyword evidence="3" id="KW-1185">Reference proteome</keyword>
<evidence type="ECO:0000313" key="3">
    <source>
        <dbReference type="Proteomes" id="UP000261660"/>
    </source>
</evidence>
<dbReference type="InterPro" id="IPR016186">
    <property type="entry name" value="C-type_lectin-like/link_sf"/>
</dbReference>
<dbReference type="PANTHER" id="PTHR45784">
    <property type="entry name" value="C-TYPE LECTIN DOMAIN FAMILY 20 MEMBER A-RELATED"/>
    <property type="match status" value="1"/>
</dbReference>
<dbReference type="Pfam" id="PF00059">
    <property type="entry name" value="Lectin_C"/>
    <property type="match status" value="1"/>
</dbReference>
<dbReference type="Gene3D" id="3.10.100.10">
    <property type="entry name" value="Mannose-Binding Protein A, subunit A"/>
    <property type="match status" value="1"/>
</dbReference>
<name>A0A3Q3EVU9_9LABR</name>
<dbReference type="InParanoid" id="A0A3Q3EVU9"/>
<dbReference type="AlphaFoldDB" id="A0A3Q3EVU9"/>
<evidence type="ECO:0000313" key="2">
    <source>
        <dbReference type="Ensembl" id="ENSLBEP00000010427.1"/>
    </source>
</evidence>
<dbReference type="Proteomes" id="UP000261660">
    <property type="component" value="Unplaced"/>
</dbReference>
<dbReference type="InterPro" id="IPR001304">
    <property type="entry name" value="C-type_lectin-like"/>
</dbReference>
<feature type="domain" description="C-type lectin" evidence="1">
    <location>
        <begin position="43"/>
        <end position="144"/>
    </location>
</feature>
<dbReference type="GeneTree" id="ENSGT01030000235115"/>
<dbReference type="STRING" id="56723.ENSLBEP00000010427"/>
<dbReference type="PANTHER" id="PTHR45784:SF3">
    <property type="entry name" value="C-TYPE LECTIN DOMAIN FAMILY 4 MEMBER K-LIKE-RELATED"/>
    <property type="match status" value="1"/>
</dbReference>
<dbReference type="PROSITE" id="PS50041">
    <property type="entry name" value="C_TYPE_LECTIN_2"/>
    <property type="match status" value="1"/>
</dbReference>